<keyword evidence="3" id="KW-1185">Reference proteome</keyword>
<keyword evidence="1" id="KW-1133">Transmembrane helix</keyword>
<evidence type="ECO:0000313" key="3">
    <source>
        <dbReference type="Proteomes" id="UP000222366"/>
    </source>
</evidence>
<accession>A0A2D0KP19</accession>
<evidence type="ECO:0000313" key="2">
    <source>
        <dbReference type="EMBL" id="PHM65035.1"/>
    </source>
</evidence>
<comment type="caution">
    <text evidence="2">The sequence shown here is derived from an EMBL/GenBank/DDBJ whole genome shotgun (WGS) entry which is preliminary data.</text>
</comment>
<dbReference type="RefSeq" id="WP_099125144.1">
    <property type="nucleotide sequence ID" value="NZ_CAWNRH010000094.1"/>
</dbReference>
<feature type="transmembrane region" description="Helical" evidence="1">
    <location>
        <begin position="12"/>
        <end position="29"/>
    </location>
</feature>
<keyword evidence="1" id="KW-0472">Membrane</keyword>
<sequence length="211" mass="25651">MKFLPRKNSARISILILLILFFLGGYYMYMQKYKMAILVPSYDENSSEYPSKKVWFDASEWLATSQYIKVSDFFLINKKFDTIENVNSVDVLKSLKITRTLQEKINDSRDFPELNVLKNMNSIDFLKLMQDKLNYEYVYTEFDEESLKPVRDFFLLKFPCKEKKYELLVIRSIYKNEYTYDSYWFILRENEWHNSHRDIMTYRDYLEGKID</sequence>
<protein>
    <submittedName>
        <fullName evidence="2">Uncharacterized protein</fullName>
    </submittedName>
</protein>
<gene>
    <name evidence="2" type="ORF">Xsto_02343</name>
</gene>
<reference evidence="2 3" key="1">
    <citation type="journal article" date="2017" name="Nat. Microbiol.">
        <title>Natural product diversity associated with the nematode symbionts Photorhabdus and Xenorhabdus.</title>
        <authorList>
            <person name="Tobias N.J."/>
            <person name="Wolff H."/>
            <person name="Djahanschiri B."/>
            <person name="Grundmann F."/>
            <person name="Kronenwerth M."/>
            <person name="Shi Y.M."/>
            <person name="Simonyi S."/>
            <person name="Grun P."/>
            <person name="Shapiro-Ilan D."/>
            <person name="Pidot S.J."/>
            <person name="Stinear T.P."/>
            <person name="Ebersberger I."/>
            <person name="Bode H.B."/>
        </authorList>
    </citation>
    <scope>NUCLEOTIDE SEQUENCE [LARGE SCALE GENOMIC DNA]</scope>
    <source>
        <strain evidence="2 3">DSM 17904</strain>
    </source>
</reference>
<proteinExistence type="predicted"/>
<name>A0A2D0KP19_9GAMM</name>
<dbReference type="EMBL" id="NJAJ01000020">
    <property type="protein sequence ID" value="PHM65035.1"/>
    <property type="molecule type" value="Genomic_DNA"/>
</dbReference>
<evidence type="ECO:0000256" key="1">
    <source>
        <dbReference type="SAM" id="Phobius"/>
    </source>
</evidence>
<keyword evidence="1" id="KW-0812">Transmembrane</keyword>
<dbReference type="Proteomes" id="UP000222366">
    <property type="component" value="Unassembled WGS sequence"/>
</dbReference>
<dbReference type="AlphaFoldDB" id="A0A2D0KP19"/>
<organism evidence="2 3">
    <name type="scientific">Xenorhabdus stockiae</name>
    <dbReference type="NCBI Taxonomy" id="351614"/>
    <lineage>
        <taxon>Bacteria</taxon>
        <taxon>Pseudomonadati</taxon>
        <taxon>Pseudomonadota</taxon>
        <taxon>Gammaproteobacteria</taxon>
        <taxon>Enterobacterales</taxon>
        <taxon>Morganellaceae</taxon>
        <taxon>Xenorhabdus</taxon>
    </lineage>
</organism>